<dbReference type="EMBL" id="FMJD01000013">
    <property type="protein sequence ID" value="SCM79886.1"/>
    <property type="molecule type" value="Genomic_DNA"/>
</dbReference>
<feature type="compositionally biased region" description="Basic and acidic residues" evidence="1">
    <location>
        <begin position="78"/>
        <end position="98"/>
    </location>
</feature>
<evidence type="ECO:0000313" key="2">
    <source>
        <dbReference type="EMBL" id="SCM79886.1"/>
    </source>
</evidence>
<dbReference type="AlphaFoldDB" id="A0A212LQU8"/>
<sequence length="220" mass="25385">MDRRPDRLRKDACRGRPVIPLVLHRRRRPRLYPAVHPGIRDEDPGVPGHRARSQRLGAGACRPANQPVSADLHPPVRPAEREDPRRPARDAHRSRPFDSVRGLPPESSIMRQVIDIDRRGSYRGYSALNFVFVVTFINGDSAEYALLYDAEERNFRAEKQGHRPKDRIRLAWLKRQGKQPFTIKVRLADHLKTLLTREEMAACAAMSLEGPKRNSRWPRF</sequence>
<organism evidence="2">
    <name type="scientific">uncultured Pleomorphomonas sp</name>
    <dbReference type="NCBI Taxonomy" id="442121"/>
    <lineage>
        <taxon>Bacteria</taxon>
        <taxon>Pseudomonadati</taxon>
        <taxon>Pseudomonadota</taxon>
        <taxon>Alphaproteobacteria</taxon>
        <taxon>Hyphomicrobiales</taxon>
        <taxon>Pleomorphomonadaceae</taxon>
        <taxon>Pleomorphomonas</taxon>
        <taxon>environmental samples</taxon>
    </lineage>
</organism>
<feature type="region of interest" description="Disordered" evidence="1">
    <location>
        <begin position="25"/>
        <end position="104"/>
    </location>
</feature>
<accession>A0A212LQU8</accession>
<name>A0A212LQU8_9HYPH</name>
<protein>
    <submittedName>
        <fullName evidence="2">Uncharacterized protein</fullName>
    </submittedName>
</protein>
<proteinExistence type="predicted"/>
<evidence type="ECO:0000256" key="1">
    <source>
        <dbReference type="SAM" id="MobiDB-lite"/>
    </source>
</evidence>
<gene>
    <name evidence="2" type="ORF">KL86PLE_90690</name>
</gene>
<reference evidence="2" key="1">
    <citation type="submission" date="2016-08" db="EMBL/GenBank/DDBJ databases">
        <authorList>
            <person name="Seilhamer J.J."/>
        </authorList>
    </citation>
    <scope>NUCLEOTIDE SEQUENCE</scope>
    <source>
        <strain evidence="2">86</strain>
    </source>
</reference>